<protein>
    <submittedName>
        <fullName evidence="1">Uncharacterized protein</fullName>
    </submittedName>
</protein>
<reference evidence="1" key="2">
    <citation type="journal article" date="2015" name="Fish Shellfish Immunol.">
        <title>Early steps in the European eel (Anguilla anguilla)-Vibrio vulnificus interaction in the gills: Role of the RtxA13 toxin.</title>
        <authorList>
            <person name="Callol A."/>
            <person name="Pajuelo D."/>
            <person name="Ebbesson L."/>
            <person name="Teles M."/>
            <person name="MacKenzie S."/>
            <person name="Amaro C."/>
        </authorList>
    </citation>
    <scope>NUCLEOTIDE SEQUENCE</scope>
</reference>
<dbReference type="AlphaFoldDB" id="A0A0E9SXW1"/>
<evidence type="ECO:0000313" key="1">
    <source>
        <dbReference type="EMBL" id="JAH45490.1"/>
    </source>
</evidence>
<reference evidence="1" key="1">
    <citation type="submission" date="2014-11" db="EMBL/GenBank/DDBJ databases">
        <authorList>
            <person name="Amaro Gonzalez C."/>
        </authorList>
    </citation>
    <scope>NUCLEOTIDE SEQUENCE</scope>
</reference>
<sequence>MWDMGASHLVKKSSIMWCTALGRGRGHPAGRCLMSRSEKRVIKKIFQEWKQHNHVLLMLLTLLLSTVLTWDNDLESIIIQKAKLKTVD</sequence>
<accession>A0A0E9SXW1</accession>
<name>A0A0E9SXW1_ANGAN</name>
<proteinExistence type="predicted"/>
<organism evidence="1">
    <name type="scientific">Anguilla anguilla</name>
    <name type="common">European freshwater eel</name>
    <name type="synonym">Muraena anguilla</name>
    <dbReference type="NCBI Taxonomy" id="7936"/>
    <lineage>
        <taxon>Eukaryota</taxon>
        <taxon>Metazoa</taxon>
        <taxon>Chordata</taxon>
        <taxon>Craniata</taxon>
        <taxon>Vertebrata</taxon>
        <taxon>Euteleostomi</taxon>
        <taxon>Actinopterygii</taxon>
        <taxon>Neopterygii</taxon>
        <taxon>Teleostei</taxon>
        <taxon>Anguilliformes</taxon>
        <taxon>Anguillidae</taxon>
        <taxon>Anguilla</taxon>
    </lineage>
</organism>
<dbReference type="EMBL" id="GBXM01063087">
    <property type="protein sequence ID" value="JAH45490.1"/>
    <property type="molecule type" value="Transcribed_RNA"/>
</dbReference>